<dbReference type="PANTHER" id="PTHR14374">
    <property type="entry name" value="FOIE GRAS"/>
    <property type="match status" value="1"/>
</dbReference>
<keyword evidence="11" id="KW-1185">Reference proteome</keyword>
<dbReference type="Proteomes" id="UP000494040">
    <property type="component" value="Unassembled WGS sequence"/>
</dbReference>
<dbReference type="OMA" id="CVEYYRD"/>
<evidence type="ECO:0000256" key="7">
    <source>
        <dbReference type="ARBA" id="ARBA00023034"/>
    </source>
</evidence>
<dbReference type="AlphaFoldDB" id="A0A8I6R8M5"/>
<comment type="similarity">
    <text evidence="3">Belongs to the TRAPPC11 family.</text>
</comment>
<dbReference type="InterPro" id="IPR021773">
    <property type="entry name" value="TPC11"/>
</dbReference>
<proteinExistence type="inferred from homology"/>
<evidence type="ECO:0000259" key="8">
    <source>
        <dbReference type="Pfam" id="PF11817"/>
    </source>
</evidence>
<protein>
    <recommendedName>
        <fullName evidence="4">Trafficking protein particle complex subunit 11</fullName>
    </recommendedName>
</protein>
<name>A0A8I6R8M5_CIMLE</name>
<feature type="domain" description="Trafficking protein particle complex subunit 11 C-terminal" evidence="9">
    <location>
        <begin position="996"/>
        <end position="1048"/>
    </location>
</feature>
<dbReference type="EnsemblMetazoa" id="XM_014385063.2">
    <property type="protein sequence ID" value="XP_014240549.1"/>
    <property type="gene ID" value="LOC106661566"/>
</dbReference>
<dbReference type="GeneID" id="106661566"/>
<dbReference type="CTD" id="38391"/>
<dbReference type="OrthoDB" id="6278596at2759"/>
<evidence type="ECO:0000256" key="3">
    <source>
        <dbReference type="ARBA" id="ARBA00007051"/>
    </source>
</evidence>
<evidence type="ECO:0000313" key="10">
    <source>
        <dbReference type="EnsemblMetazoa" id="XP_014240549.1"/>
    </source>
</evidence>
<organism evidence="10 11">
    <name type="scientific">Cimex lectularius</name>
    <name type="common">Bed bug</name>
    <name type="synonym">Acanthia lectularia</name>
    <dbReference type="NCBI Taxonomy" id="79782"/>
    <lineage>
        <taxon>Eukaryota</taxon>
        <taxon>Metazoa</taxon>
        <taxon>Ecdysozoa</taxon>
        <taxon>Arthropoda</taxon>
        <taxon>Hexapoda</taxon>
        <taxon>Insecta</taxon>
        <taxon>Pterygota</taxon>
        <taxon>Neoptera</taxon>
        <taxon>Paraneoptera</taxon>
        <taxon>Hemiptera</taxon>
        <taxon>Heteroptera</taxon>
        <taxon>Panheteroptera</taxon>
        <taxon>Cimicomorpha</taxon>
        <taxon>Cimicidae</taxon>
        <taxon>Cimex</taxon>
    </lineage>
</organism>
<evidence type="ECO:0000256" key="5">
    <source>
        <dbReference type="ARBA" id="ARBA00022448"/>
    </source>
</evidence>
<evidence type="ECO:0000313" key="11">
    <source>
        <dbReference type="Proteomes" id="UP000494040"/>
    </source>
</evidence>
<keyword evidence="6" id="KW-0931">ER-Golgi transport</keyword>
<dbReference type="PANTHER" id="PTHR14374:SF0">
    <property type="entry name" value="TRAFFICKING PROTEIN PARTICLE COMPLEX SUBUNIT 11"/>
    <property type="match status" value="1"/>
</dbReference>
<keyword evidence="5" id="KW-0813">Transport</keyword>
<evidence type="ECO:0000256" key="4">
    <source>
        <dbReference type="ARBA" id="ARBA00021520"/>
    </source>
</evidence>
<evidence type="ECO:0000256" key="2">
    <source>
        <dbReference type="ARBA" id="ARBA00004222"/>
    </source>
</evidence>
<keyword evidence="7" id="KW-0333">Golgi apparatus</keyword>
<dbReference type="InterPro" id="IPR025876">
    <property type="entry name" value="TRAPPC11_C"/>
</dbReference>
<reference evidence="10" key="1">
    <citation type="submission" date="2022-01" db="UniProtKB">
        <authorList>
            <consortium name="EnsemblMetazoa"/>
        </authorList>
    </citation>
    <scope>IDENTIFICATION</scope>
</reference>
<comment type="subcellular location">
    <subcellularLocation>
        <location evidence="2">Golgi apparatus</location>
        <location evidence="2">cis-Golgi network</location>
    </subcellularLocation>
</comment>
<dbReference type="GO" id="GO:0005794">
    <property type="term" value="C:Golgi apparatus"/>
    <property type="evidence" value="ECO:0007669"/>
    <property type="project" value="UniProtKB-SubCell"/>
</dbReference>
<feature type="domain" description="Trafficking protein particle complex subunit 11" evidence="8">
    <location>
        <begin position="269"/>
        <end position="518"/>
    </location>
</feature>
<evidence type="ECO:0000256" key="6">
    <source>
        <dbReference type="ARBA" id="ARBA00022892"/>
    </source>
</evidence>
<comment type="function">
    <text evidence="1">Involved in endoplasmic reticulum to Golgi apparatus trafficking at a very early stage.</text>
</comment>
<evidence type="ECO:0000256" key="1">
    <source>
        <dbReference type="ARBA" id="ARBA00001995"/>
    </source>
</evidence>
<dbReference type="KEGG" id="clec:106661566"/>
<sequence length="1092" mass="125019">MLNLAERDFEFPVELLDRPKALIGIVGLDTANNAVHRATWDALRNDRRADESTVRFKLLPSNYEYPRPKPKKTSYEMHIPKGILKKSWMRKHLTLIPAVVCVFYNLEWDDPNWERKMAECESLVQSIRTALEEHKTQICVALIQLKASNLASEDPVVKDKVKQLLVITGINDKHLFILPHTEHLLDRTLILEKKLFEFAIQHYHEKIIQIQGHRDNLNKKTHQYLYVRHHFKMGFFSELEYQLTTARKYYREAYDSLLAVRLSDTNEFEVKTIAGFIGYKISRMEFALMKCDDAISHFKAHIDHYKHKTGPKMLLFQHHAWLAKQYSMFADLFEEMIQQGKPSSQTKHPGYFNKLAAKQSEQRKILAQELCANVHSYPNPDPLAGWEDLEFYGQRPWRPCKLSALDPALEQAGILALQYNEKLVEHSNIIIGLLGNAISQFKTFKCPKMRQNLVILMAEEYYKAKDYGKALTLLMHTFWDYRIEKWFLIANKLMVIAMASAYLTASITEYARLCLDVISRPTTDDNDVSRALNNLIILTKGGIPEPEPELNPNEVEMARGLWMTAKADELILVDTSVFTCPVQCKIVFGRHDYNCVEIHVVLRSNIPQPFTFTKLMITTLGSGSHNLNHVVATQLNFNYGEVKTFTYSFVPNFHDVGKPLQVSAVLLNIGDIEGKTVCLKFNGFGRDSISFHPELLYFKQISGSEGEFLKLKPQLTCTILRRVAQVQAEIKHSPPALLNECYPLRLSITNNESSPVTKSRLTISFPHNINKEVIHTSNFQVEGSSNLIPLPLSLELGELGHITEKCFYMKCRSLDNRILDVRLDYYIDGHFCVTESQIHFNIKKPFEINTKYMSANFDELEELYTKEPFLIQPQIVSSSPWPITIHSTSVHLSKFMQLEGTYECLLKNCELEFENTASELICASAKSFSNDPVVIATFTVEWARSEENVTTSVSCVLPEKKIIDIPISVVVDAPATGIIKSQYVVKYFITNHSSKLHIVEIYVEPSNEFTFAGINKMRLFLLPESTKELEYQMYPLCCGTASLPYLKISAVKDSIVPNLEKVVLRALPANIFIMPEGKKNKGNQLQLPSHNI</sequence>
<dbReference type="Pfam" id="PF12742">
    <property type="entry name" value="Gryzun-like"/>
    <property type="match status" value="1"/>
</dbReference>
<dbReference type="RefSeq" id="XP_014240549.1">
    <property type="nucleotide sequence ID" value="XM_014385063.2"/>
</dbReference>
<evidence type="ECO:0000259" key="9">
    <source>
        <dbReference type="Pfam" id="PF12742"/>
    </source>
</evidence>
<dbReference type="GO" id="GO:0016192">
    <property type="term" value="P:vesicle-mediated transport"/>
    <property type="evidence" value="ECO:0007669"/>
    <property type="project" value="UniProtKB-KW"/>
</dbReference>
<dbReference type="Pfam" id="PF11817">
    <property type="entry name" value="Foie-gras_1"/>
    <property type="match status" value="1"/>
</dbReference>
<accession>A0A8I6R8M5</accession>